<name>A0A0B1P3D4_UNCNE</name>
<feature type="compositionally biased region" description="Polar residues" evidence="1">
    <location>
        <begin position="8"/>
        <end position="19"/>
    </location>
</feature>
<dbReference type="EMBL" id="JNVN01002876">
    <property type="protein sequence ID" value="KHJ31456.1"/>
    <property type="molecule type" value="Genomic_DNA"/>
</dbReference>
<sequence length="161" mass="17696">MIEAMDITQETQAPSTDTSIELPPIPDIPLIPNSFPSTTSPTPPSNSQTPSYSTASRKILKPAVPTKRPIPENPPQNNKHSPDIANAFLPRELAEVVATRQRRERAWHVRLMMCTTIYSNIESTLSNFSNKIEKEEAAAFKAYLLLAIAKFAAVDSSPSPP</sequence>
<reference evidence="2 3" key="1">
    <citation type="journal article" date="2014" name="BMC Genomics">
        <title>Adaptive genomic structural variation in the grape powdery mildew pathogen, Erysiphe necator.</title>
        <authorList>
            <person name="Jones L."/>
            <person name="Riaz S."/>
            <person name="Morales-Cruz A."/>
            <person name="Amrine K.C."/>
            <person name="McGuire B."/>
            <person name="Gubler W.D."/>
            <person name="Walker M.A."/>
            <person name="Cantu D."/>
        </authorList>
    </citation>
    <scope>NUCLEOTIDE SEQUENCE [LARGE SCALE GENOMIC DNA]</scope>
    <source>
        <strain evidence="3">c</strain>
    </source>
</reference>
<accession>A0A0B1P3D4</accession>
<gene>
    <name evidence="2" type="ORF">EV44_g1970</name>
</gene>
<evidence type="ECO:0000256" key="1">
    <source>
        <dbReference type="SAM" id="MobiDB-lite"/>
    </source>
</evidence>
<keyword evidence="3" id="KW-1185">Reference proteome</keyword>
<dbReference type="AlphaFoldDB" id="A0A0B1P3D4"/>
<dbReference type="HOGENOM" id="CLU_018153_5_0_1"/>
<feature type="region of interest" description="Disordered" evidence="1">
    <location>
        <begin position="1"/>
        <end position="83"/>
    </location>
</feature>
<protein>
    <submittedName>
        <fullName evidence="2">Putative eka-like protein</fullName>
    </submittedName>
</protein>
<feature type="compositionally biased region" description="Low complexity" evidence="1">
    <location>
        <begin position="30"/>
        <end position="54"/>
    </location>
</feature>
<organism evidence="2 3">
    <name type="scientific">Uncinula necator</name>
    <name type="common">Grape powdery mildew</name>
    <dbReference type="NCBI Taxonomy" id="52586"/>
    <lineage>
        <taxon>Eukaryota</taxon>
        <taxon>Fungi</taxon>
        <taxon>Dikarya</taxon>
        <taxon>Ascomycota</taxon>
        <taxon>Pezizomycotina</taxon>
        <taxon>Leotiomycetes</taxon>
        <taxon>Erysiphales</taxon>
        <taxon>Erysiphaceae</taxon>
        <taxon>Erysiphe</taxon>
    </lineage>
</organism>
<evidence type="ECO:0000313" key="3">
    <source>
        <dbReference type="Proteomes" id="UP000030854"/>
    </source>
</evidence>
<evidence type="ECO:0000313" key="2">
    <source>
        <dbReference type="EMBL" id="KHJ31456.1"/>
    </source>
</evidence>
<comment type="caution">
    <text evidence="2">The sequence shown here is derived from an EMBL/GenBank/DDBJ whole genome shotgun (WGS) entry which is preliminary data.</text>
</comment>
<dbReference type="Proteomes" id="UP000030854">
    <property type="component" value="Unassembled WGS sequence"/>
</dbReference>
<proteinExistence type="predicted"/>